<feature type="signal peptide" evidence="2">
    <location>
        <begin position="1"/>
        <end position="21"/>
    </location>
</feature>
<protein>
    <recommendedName>
        <fullName evidence="3">WxL Interacting Protein host binding domain-containing protein</fullName>
    </recommendedName>
</protein>
<reference evidence="5" key="1">
    <citation type="submission" date="2017-08" db="EMBL/GenBank/DDBJ databases">
        <title>Draft genome sequence of Lactococcus sp. strain Rs-Y01, isolated from the gut of the lower termite Reticulitermes speratus.</title>
        <authorList>
            <person name="Ohkuma M."/>
            <person name="Yuki M."/>
        </authorList>
    </citation>
    <scope>NUCLEOTIDE SEQUENCE [LARGE SCALE GENOMIC DNA]</scope>
    <source>
        <strain evidence="5">Rs-Y01</strain>
    </source>
</reference>
<keyword evidence="1" id="KW-1133">Transmembrane helix</keyword>
<proteinExistence type="predicted"/>
<sequence>MKKILTLLILMVSFFATKAYADKLDFTVTPILEEEQSVTDQTISAKYQAQQTLRFNLQNNSDNTIDINIKTAIPDLDNDGNPIFTDGHTFLDSPSTITLPPNGSQEITINYKAETFKKDFDGEVTNAILFCQGEKNITYLVNVRKNDNKDTENIVIEKSEAVILNNKYFIRILIKNDSNAWLNNVLIDSHIMDQATEQSDTHQFSHIAPNSKIEILIPMSEKFKAGTYLTLNTVQTASRTWNLESQFKLSTEKIDELNGIEAPIHKGEHSKIFYFVSILFFLLVLTIILQFNFIQKHNRI</sequence>
<evidence type="ECO:0000256" key="1">
    <source>
        <dbReference type="SAM" id="Phobius"/>
    </source>
</evidence>
<organism evidence="4 5">
    <name type="scientific">Pseudolactococcus reticulitermitis</name>
    <dbReference type="NCBI Taxonomy" id="2025039"/>
    <lineage>
        <taxon>Bacteria</taxon>
        <taxon>Bacillati</taxon>
        <taxon>Bacillota</taxon>
        <taxon>Bacilli</taxon>
        <taxon>Lactobacillales</taxon>
        <taxon>Streptococcaceae</taxon>
        <taxon>Pseudolactococcus</taxon>
    </lineage>
</organism>
<feature type="chain" id="PRO_5013053220" description="WxL Interacting Protein host binding domain-containing protein" evidence="2">
    <location>
        <begin position="22"/>
        <end position="300"/>
    </location>
</feature>
<dbReference type="Gene3D" id="2.60.40.10">
    <property type="entry name" value="Immunoglobulins"/>
    <property type="match status" value="1"/>
</dbReference>
<dbReference type="Pfam" id="PF11797">
    <property type="entry name" value="WxLIP_HBD"/>
    <property type="match status" value="1"/>
</dbReference>
<keyword evidence="1" id="KW-0472">Membrane</keyword>
<dbReference type="Proteomes" id="UP000218689">
    <property type="component" value="Unassembled WGS sequence"/>
</dbReference>
<keyword evidence="5" id="KW-1185">Reference proteome</keyword>
<dbReference type="InterPro" id="IPR021759">
    <property type="entry name" value="WxLIP_HBD"/>
</dbReference>
<name>A0A224X9I8_9LACT</name>
<feature type="domain" description="WxL Interacting Protein host binding" evidence="3">
    <location>
        <begin position="141"/>
        <end position="258"/>
    </location>
</feature>
<keyword evidence="1" id="KW-0812">Transmembrane</keyword>
<dbReference type="OrthoDB" id="2241385at2"/>
<comment type="caution">
    <text evidence="4">The sequence shown here is derived from an EMBL/GenBank/DDBJ whole genome shotgun (WGS) entry which is preliminary data.</text>
</comment>
<dbReference type="RefSeq" id="WP_094784977.1">
    <property type="nucleotide sequence ID" value="NZ_BEDT01000004.1"/>
</dbReference>
<feature type="transmembrane region" description="Helical" evidence="1">
    <location>
        <begin position="272"/>
        <end position="294"/>
    </location>
</feature>
<evidence type="ECO:0000313" key="4">
    <source>
        <dbReference type="EMBL" id="GAX47930.1"/>
    </source>
</evidence>
<dbReference type="InterPro" id="IPR013783">
    <property type="entry name" value="Ig-like_fold"/>
</dbReference>
<accession>A0A224X9I8</accession>
<dbReference type="EMBL" id="BEDT01000004">
    <property type="protein sequence ID" value="GAX47930.1"/>
    <property type="molecule type" value="Genomic_DNA"/>
</dbReference>
<gene>
    <name evidence="4" type="ORF">RsY01_1543</name>
</gene>
<keyword evidence="2" id="KW-0732">Signal</keyword>
<evidence type="ECO:0000313" key="5">
    <source>
        <dbReference type="Proteomes" id="UP000218689"/>
    </source>
</evidence>
<evidence type="ECO:0000259" key="3">
    <source>
        <dbReference type="Pfam" id="PF11797"/>
    </source>
</evidence>
<evidence type="ECO:0000256" key="2">
    <source>
        <dbReference type="SAM" id="SignalP"/>
    </source>
</evidence>
<dbReference type="AlphaFoldDB" id="A0A224X9I8"/>